<proteinExistence type="predicted"/>
<evidence type="ECO:0000313" key="4">
    <source>
        <dbReference type="Proteomes" id="UP000596660"/>
    </source>
</evidence>
<feature type="compositionally biased region" description="Polar residues" evidence="1">
    <location>
        <begin position="508"/>
        <end position="521"/>
    </location>
</feature>
<dbReference type="InterPro" id="IPR002156">
    <property type="entry name" value="RNaseH_domain"/>
</dbReference>
<dbReference type="Proteomes" id="UP000596660">
    <property type="component" value="Unplaced"/>
</dbReference>
<feature type="region of interest" description="Disordered" evidence="1">
    <location>
        <begin position="19"/>
        <end position="119"/>
    </location>
</feature>
<dbReference type="PANTHER" id="PTHR48475">
    <property type="entry name" value="RIBONUCLEASE H"/>
    <property type="match status" value="1"/>
</dbReference>
<reference evidence="3" key="1">
    <citation type="journal article" date="2017" name="Nature">
        <title>The genome of Chenopodium quinoa.</title>
        <authorList>
            <person name="Jarvis D.E."/>
            <person name="Ho Y.S."/>
            <person name="Lightfoot D.J."/>
            <person name="Schmoeckel S.M."/>
            <person name="Li B."/>
            <person name="Borm T.J.A."/>
            <person name="Ohyanagi H."/>
            <person name="Mineta K."/>
            <person name="Michell C.T."/>
            <person name="Saber N."/>
            <person name="Kharbatia N.M."/>
            <person name="Rupper R.R."/>
            <person name="Sharp A.R."/>
            <person name="Dally N."/>
            <person name="Boughton B.A."/>
            <person name="Woo Y.H."/>
            <person name="Gao G."/>
            <person name="Schijlen E.G.W.M."/>
            <person name="Guo X."/>
            <person name="Momin A.A."/>
            <person name="Negrao S."/>
            <person name="Al-Babili S."/>
            <person name="Gehring C."/>
            <person name="Roessner U."/>
            <person name="Jung C."/>
            <person name="Murphy K."/>
            <person name="Arold S.T."/>
            <person name="Gojobori T."/>
            <person name="van der Linden C.G."/>
            <person name="van Loo E.N."/>
            <person name="Jellen E.N."/>
            <person name="Maughan P.J."/>
            <person name="Tester M."/>
        </authorList>
    </citation>
    <scope>NUCLEOTIDE SEQUENCE [LARGE SCALE GENOMIC DNA]</scope>
    <source>
        <strain evidence="3">cv. PI 614886</strain>
    </source>
</reference>
<dbReference type="Gramene" id="AUR62044467-RA">
    <property type="protein sequence ID" value="AUR62044467-RA:cds"/>
    <property type="gene ID" value="AUR62044467"/>
</dbReference>
<feature type="compositionally biased region" description="Basic and acidic residues" evidence="1">
    <location>
        <begin position="211"/>
        <end position="231"/>
    </location>
</feature>
<keyword evidence="4" id="KW-1185">Reference proteome</keyword>
<feature type="domain" description="RNase H type-1" evidence="2">
    <location>
        <begin position="382"/>
        <end position="447"/>
    </location>
</feature>
<feature type="region of interest" description="Disordered" evidence="1">
    <location>
        <begin position="610"/>
        <end position="631"/>
    </location>
</feature>
<reference evidence="3" key="2">
    <citation type="submission" date="2021-03" db="UniProtKB">
        <authorList>
            <consortium name="EnsemblPlants"/>
        </authorList>
    </citation>
    <scope>IDENTIFICATION</scope>
</reference>
<feature type="compositionally biased region" description="Basic and acidic residues" evidence="1">
    <location>
        <begin position="613"/>
        <end position="631"/>
    </location>
</feature>
<dbReference type="SUPFAM" id="SSF53098">
    <property type="entry name" value="Ribonuclease H-like"/>
    <property type="match status" value="1"/>
</dbReference>
<dbReference type="AlphaFoldDB" id="A0A803NEB6"/>
<dbReference type="GO" id="GO:0003676">
    <property type="term" value="F:nucleic acid binding"/>
    <property type="evidence" value="ECO:0007669"/>
    <property type="project" value="InterPro"/>
</dbReference>
<evidence type="ECO:0000313" key="3">
    <source>
        <dbReference type="EnsemblPlants" id="AUR62044467-RA:cds"/>
    </source>
</evidence>
<evidence type="ECO:0000256" key="1">
    <source>
        <dbReference type="SAM" id="MobiDB-lite"/>
    </source>
</evidence>
<feature type="compositionally biased region" description="Polar residues" evidence="1">
    <location>
        <begin position="45"/>
        <end position="67"/>
    </location>
</feature>
<dbReference type="InterPro" id="IPR036397">
    <property type="entry name" value="RNaseH_sf"/>
</dbReference>
<name>A0A803NEB6_CHEQI</name>
<organism evidence="3 4">
    <name type="scientific">Chenopodium quinoa</name>
    <name type="common">Quinoa</name>
    <dbReference type="NCBI Taxonomy" id="63459"/>
    <lineage>
        <taxon>Eukaryota</taxon>
        <taxon>Viridiplantae</taxon>
        <taxon>Streptophyta</taxon>
        <taxon>Embryophyta</taxon>
        <taxon>Tracheophyta</taxon>
        <taxon>Spermatophyta</taxon>
        <taxon>Magnoliopsida</taxon>
        <taxon>eudicotyledons</taxon>
        <taxon>Gunneridae</taxon>
        <taxon>Pentapetalae</taxon>
        <taxon>Caryophyllales</taxon>
        <taxon>Chenopodiaceae</taxon>
        <taxon>Chenopodioideae</taxon>
        <taxon>Atripliceae</taxon>
        <taxon>Chenopodium</taxon>
    </lineage>
</organism>
<sequence length="631" mass="71604">MDQLAAQINRNLEESLRALVNQGVGQGRQGNAPQPIPQPHVSHLHQASSRPQHQASRRSQPNQSPNPQREIGQHSRPRDAREIINDRRLRDGTLDAREIINSRRENSKEDNEPPQRGRTIVYSRHGSTSKGNESLKEYIKRFNTESQRIPDLQDNVAFTALLFGLKSNKMKFELVHDKVSTFSESMERAERIIESSEVCKAPVANNKGKRKQEDNYHENRNRRSRRAESDDEGLKYNVDRYEIYFDIRHKAILLKPNPMNTPIEQRNRKLWSGGFASGGLSKRARKGHLRSLEEPIYDIGTPSSTPKDPLMFEERKCYVDSLNSPESSVNQEDKGAKRKAMDIDEPQLPVMNIYMAENPKKYGRPRPIEEDESIPLGDDPARTIKSVQVCSDSQLNVEKMTKEFEVKEENMKAYFEKAENLTRSFDNFEIKHIPRSRNQQADALARLASSAEGIAPRNIMWEVLEKPSTQRSVVMDIDRGETWMDQITQFLKGELPEDTPEFKMIKKQNQNPEEATPQSRPAQLAASCTPPPRLREQAITSSYWEPHFLKAIMVQGAPIPSDKDLNQAGVGWNIEGLTLLTGGLKITGAPREVDVSSSLDIVTTPSTSNLFKEPLEVGSRERETSQGEGGK</sequence>
<feature type="region of interest" description="Disordered" evidence="1">
    <location>
        <begin position="203"/>
        <end position="231"/>
    </location>
</feature>
<feature type="compositionally biased region" description="Basic and acidic residues" evidence="1">
    <location>
        <begin position="71"/>
        <end position="115"/>
    </location>
</feature>
<dbReference type="GO" id="GO:0004523">
    <property type="term" value="F:RNA-DNA hybrid ribonuclease activity"/>
    <property type="evidence" value="ECO:0007669"/>
    <property type="project" value="InterPro"/>
</dbReference>
<dbReference type="Pfam" id="PF13456">
    <property type="entry name" value="RVT_3"/>
    <property type="match status" value="1"/>
</dbReference>
<protein>
    <recommendedName>
        <fullName evidence="2">RNase H type-1 domain-containing protein</fullName>
    </recommendedName>
</protein>
<dbReference type="PANTHER" id="PTHR48475:SF2">
    <property type="entry name" value="RIBONUCLEASE H"/>
    <property type="match status" value="1"/>
</dbReference>
<evidence type="ECO:0000259" key="2">
    <source>
        <dbReference type="Pfam" id="PF13456"/>
    </source>
</evidence>
<dbReference type="InterPro" id="IPR012337">
    <property type="entry name" value="RNaseH-like_sf"/>
</dbReference>
<dbReference type="EnsemblPlants" id="AUR62044467-RA">
    <property type="protein sequence ID" value="AUR62044467-RA:cds"/>
    <property type="gene ID" value="AUR62044467"/>
</dbReference>
<dbReference type="Gene3D" id="3.30.420.10">
    <property type="entry name" value="Ribonuclease H-like superfamily/Ribonuclease H"/>
    <property type="match status" value="1"/>
</dbReference>
<accession>A0A803NEB6</accession>
<feature type="region of interest" description="Disordered" evidence="1">
    <location>
        <begin position="508"/>
        <end position="529"/>
    </location>
</feature>